<dbReference type="Gene3D" id="3.30.420.10">
    <property type="entry name" value="Ribonuclease H-like superfamily/Ribonuclease H"/>
    <property type="match status" value="1"/>
</dbReference>
<gene>
    <name evidence="3" type="ORF">J2Z20_003439</name>
</gene>
<evidence type="ECO:0000313" key="4">
    <source>
        <dbReference type="Proteomes" id="UP001519273"/>
    </source>
</evidence>
<evidence type="ECO:0000313" key="3">
    <source>
        <dbReference type="EMBL" id="MBP1938517.1"/>
    </source>
</evidence>
<evidence type="ECO:0000259" key="2">
    <source>
        <dbReference type="PROSITE" id="PS50994"/>
    </source>
</evidence>
<dbReference type="RefSeq" id="WP_209853068.1">
    <property type="nucleotide sequence ID" value="NZ_CBCRVE010000009.1"/>
</dbReference>
<dbReference type="InterPro" id="IPR015378">
    <property type="entry name" value="Transposase-like_Mu_C"/>
</dbReference>
<reference evidence="3 4" key="1">
    <citation type="submission" date="2021-03" db="EMBL/GenBank/DDBJ databases">
        <title>Genomic Encyclopedia of Type Strains, Phase IV (KMG-IV): sequencing the most valuable type-strain genomes for metagenomic binning, comparative biology and taxonomic classification.</title>
        <authorList>
            <person name="Goeker M."/>
        </authorList>
    </citation>
    <scope>NUCLEOTIDE SEQUENCE [LARGE SCALE GENOMIC DNA]</scope>
    <source>
        <strain evidence="3 4">DSM 23491</strain>
    </source>
</reference>
<name>A0ABS4H838_9BACL</name>
<feature type="domain" description="Integrase catalytic" evidence="2">
    <location>
        <begin position="256"/>
        <end position="460"/>
    </location>
</feature>
<feature type="region of interest" description="Disordered" evidence="1">
    <location>
        <begin position="119"/>
        <end position="149"/>
    </location>
</feature>
<protein>
    <recommendedName>
        <fullName evidence="2">Integrase catalytic domain-containing protein</fullName>
    </recommendedName>
</protein>
<dbReference type="InterPro" id="IPR036397">
    <property type="entry name" value="RNaseH_sf"/>
</dbReference>
<keyword evidence="4" id="KW-1185">Reference proteome</keyword>
<dbReference type="Proteomes" id="UP001519273">
    <property type="component" value="Unassembled WGS sequence"/>
</dbReference>
<proteinExistence type="predicted"/>
<organism evidence="3 4">
    <name type="scientific">Paenibacillus sediminis</name>
    <dbReference type="NCBI Taxonomy" id="664909"/>
    <lineage>
        <taxon>Bacteria</taxon>
        <taxon>Bacillati</taxon>
        <taxon>Bacillota</taxon>
        <taxon>Bacilli</taxon>
        <taxon>Bacillales</taxon>
        <taxon>Paenibacillaceae</taxon>
        <taxon>Paenibacillus</taxon>
    </lineage>
</organism>
<comment type="caution">
    <text evidence="3">The sequence shown here is derived from an EMBL/GenBank/DDBJ whole genome shotgun (WGS) entry which is preliminary data.</text>
</comment>
<dbReference type="InterPro" id="IPR001584">
    <property type="entry name" value="Integrase_cat-core"/>
</dbReference>
<accession>A0ABS4H838</accession>
<feature type="region of interest" description="Disordered" evidence="1">
    <location>
        <begin position="674"/>
        <end position="693"/>
    </location>
</feature>
<sequence length="693" mass="80404">MDAERNYCYVINIHSDRYPILKSLIDIEAGIKEGGILVVDQKNWFSLIWNDRLSEKAKDHLEMSWKVIDRIATEQNEPDIFIPHLRKQMIANISDTLGYSEKTVGRILRTFWKNGKTKQGLAPNFSNRGGKGKTKSSNGVKRGRPRKYSQSEGINISEEIEKIFRVALKKYYYTSKKAPLKFAYQKMIQAYFSEDQKIEDGVRIPIVQDSTRIPTYTQFKYFFKKENTIKREISTRYSSKKYELLHRPVLGNATKEAIGPGSKFLLDGTSFDIYLVSRINRNWIIGRPCLFYTMDVFSRVVTGMYIGLETSWLSAAMAIANSCEDKVSYCAKYGISIQPEEWESHHLPETILGDKGELFSKEVETLVENLHVKIENTSSYRGDLKSIIERHFRTTNDSVKMMLPGVINPDFRQRGPSSRDYRLDAKLDIYQFTQIIIRCVLHHNHHFLASYPREEMMIADDIESIPSVIWKWGVQYRSGKLREVPLDVVMLNMLPTAEALVSHMGIKFQGLFYGSATALKERWMEKARVKTWRVSVCYDPREIGKLYLRGVGDKGFEPCYLLSQHSQYSDRTKEEIEYLQAIENMQKAEHTEKGIQPQIDLITHIEAIVKDAEKLTKAQQMPSSKAEKLQGIREYRSLERQLIRENETYSMPVNQISSKSDSISPVSEDYFNDFDLFRQKQRERQGHEQDTDT</sequence>
<feature type="compositionally biased region" description="Basic and acidic residues" evidence="1">
    <location>
        <begin position="675"/>
        <end position="693"/>
    </location>
</feature>
<dbReference type="PROSITE" id="PS50994">
    <property type="entry name" value="INTEGRASE"/>
    <property type="match status" value="1"/>
</dbReference>
<dbReference type="InterPro" id="IPR012337">
    <property type="entry name" value="RNaseH-like_sf"/>
</dbReference>
<dbReference type="SUPFAM" id="SSF53098">
    <property type="entry name" value="Ribonuclease H-like"/>
    <property type="match status" value="1"/>
</dbReference>
<dbReference type="Pfam" id="PF09299">
    <property type="entry name" value="Mu-transpos_C"/>
    <property type="match status" value="1"/>
</dbReference>
<dbReference type="EMBL" id="JAGGKP010000016">
    <property type="protein sequence ID" value="MBP1938517.1"/>
    <property type="molecule type" value="Genomic_DNA"/>
</dbReference>
<evidence type="ECO:0000256" key="1">
    <source>
        <dbReference type="SAM" id="MobiDB-lite"/>
    </source>
</evidence>